<protein>
    <submittedName>
        <fullName evidence="2">Alpha/beta fold hydrolase</fullName>
    </submittedName>
</protein>
<dbReference type="RefSeq" id="WP_367875980.1">
    <property type="nucleotide sequence ID" value="NZ_JBFNXX010000001.1"/>
</dbReference>
<dbReference type="PANTHER" id="PTHR43433">
    <property type="entry name" value="HYDROLASE, ALPHA/BETA FOLD FAMILY PROTEIN"/>
    <property type="match status" value="1"/>
</dbReference>
<dbReference type="InterPro" id="IPR050471">
    <property type="entry name" value="AB_hydrolase"/>
</dbReference>
<dbReference type="InterPro" id="IPR000073">
    <property type="entry name" value="AB_hydrolase_1"/>
</dbReference>
<dbReference type="SUPFAM" id="SSF53474">
    <property type="entry name" value="alpha/beta-Hydrolases"/>
    <property type="match status" value="1"/>
</dbReference>
<organism evidence="2 3">
    <name type="scientific">Sulfitobacter sediminis</name>
    <dbReference type="NCBI Taxonomy" id="3234186"/>
    <lineage>
        <taxon>Bacteria</taxon>
        <taxon>Pseudomonadati</taxon>
        <taxon>Pseudomonadota</taxon>
        <taxon>Alphaproteobacteria</taxon>
        <taxon>Rhodobacterales</taxon>
        <taxon>Roseobacteraceae</taxon>
        <taxon>Sulfitobacter</taxon>
    </lineage>
</organism>
<dbReference type="Proteomes" id="UP001556098">
    <property type="component" value="Unassembled WGS sequence"/>
</dbReference>
<sequence>MPSLYLPDREAFVRWDEVGRGDHTAIWLPGLGFPALGNFLSVVTDPAMPPLRSILIDPPGAGRSTFIEDLSVTDHADIVAAVMDHLATGPCAVVGYSMGGAFVAELALRRPDLVDRMILAEGNLLTGGGPGTRHMAAVSAQEFANERLPEILGDLHEGAIAGDTVDDFILASWGQVDPIALHGMARALVALRPEMEDEVLRLALRRSYIFGALNLADPEERIAKNLPDPDRLKAAGFTVLTQEGAGHELMLKDPATFAALIAPLLAP</sequence>
<evidence type="ECO:0000313" key="2">
    <source>
        <dbReference type="EMBL" id="MEW9918277.1"/>
    </source>
</evidence>
<feature type="domain" description="AB hydrolase-1" evidence="1">
    <location>
        <begin position="52"/>
        <end position="122"/>
    </location>
</feature>
<dbReference type="Pfam" id="PF00561">
    <property type="entry name" value="Abhydrolase_1"/>
    <property type="match status" value="1"/>
</dbReference>
<dbReference type="InterPro" id="IPR029058">
    <property type="entry name" value="AB_hydrolase_fold"/>
</dbReference>
<keyword evidence="2" id="KW-0378">Hydrolase</keyword>
<dbReference type="GO" id="GO:0016787">
    <property type="term" value="F:hydrolase activity"/>
    <property type="evidence" value="ECO:0007669"/>
    <property type="project" value="UniProtKB-KW"/>
</dbReference>
<dbReference type="Gene3D" id="3.40.50.1820">
    <property type="entry name" value="alpha/beta hydrolase"/>
    <property type="match status" value="1"/>
</dbReference>
<dbReference type="PRINTS" id="PR00111">
    <property type="entry name" value="ABHYDROLASE"/>
</dbReference>
<accession>A0ABV3RH30</accession>
<evidence type="ECO:0000259" key="1">
    <source>
        <dbReference type="Pfam" id="PF00561"/>
    </source>
</evidence>
<evidence type="ECO:0000313" key="3">
    <source>
        <dbReference type="Proteomes" id="UP001556098"/>
    </source>
</evidence>
<gene>
    <name evidence="2" type="ORF">AB2B41_01565</name>
</gene>
<proteinExistence type="predicted"/>
<keyword evidence="3" id="KW-1185">Reference proteome</keyword>
<comment type="caution">
    <text evidence="2">The sequence shown here is derived from an EMBL/GenBank/DDBJ whole genome shotgun (WGS) entry which is preliminary data.</text>
</comment>
<name>A0ABV3RH30_9RHOB</name>
<dbReference type="PANTHER" id="PTHR43433:SF10">
    <property type="entry name" value="AB HYDROLASE-1 DOMAIN-CONTAINING PROTEIN"/>
    <property type="match status" value="1"/>
</dbReference>
<dbReference type="EMBL" id="JBFNXX010000001">
    <property type="protein sequence ID" value="MEW9918277.1"/>
    <property type="molecule type" value="Genomic_DNA"/>
</dbReference>
<reference evidence="2 3" key="1">
    <citation type="submission" date="2024-07" db="EMBL/GenBank/DDBJ databases">
        <title>Marimonas sp.nov., isolated from tidal-flat sediment.</title>
        <authorList>
            <person name="Jayan J.N."/>
            <person name="Lee S.S."/>
        </authorList>
    </citation>
    <scope>NUCLEOTIDE SEQUENCE [LARGE SCALE GENOMIC DNA]</scope>
    <source>
        <strain evidence="2 3">MJW-29</strain>
    </source>
</reference>